<comment type="caution">
    <text evidence="2">The sequence shown here is derived from an EMBL/GenBank/DDBJ whole genome shotgun (WGS) entry which is preliminary data.</text>
</comment>
<dbReference type="EMBL" id="MU858078">
    <property type="protein sequence ID" value="KAK4215607.1"/>
    <property type="molecule type" value="Genomic_DNA"/>
</dbReference>
<proteinExistence type="predicted"/>
<dbReference type="AlphaFoldDB" id="A0AAN6YG99"/>
<protein>
    <recommendedName>
        <fullName evidence="4">Secreted protein</fullName>
    </recommendedName>
</protein>
<reference evidence="2" key="1">
    <citation type="journal article" date="2023" name="Mol. Phylogenet. Evol.">
        <title>Genome-scale phylogeny and comparative genomics of the fungal order Sordariales.</title>
        <authorList>
            <person name="Hensen N."/>
            <person name="Bonometti L."/>
            <person name="Westerberg I."/>
            <person name="Brannstrom I.O."/>
            <person name="Guillou S."/>
            <person name="Cros-Aarteil S."/>
            <person name="Calhoun S."/>
            <person name="Haridas S."/>
            <person name="Kuo A."/>
            <person name="Mondo S."/>
            <person name="Pangilinan J."/>
            <person name="Riley R."/>
            <person name="LaButti K."/>
            <person name="Andreopoulos B."/>
            <person name="Lipzen A."/>
            <person name="Chen C."/>
            <person name="Yan M."/>
            <person name="Daum C."/>
            <person name="Ng V."/>
            <person name="Clum A."/>
            <person name="Steindorff A."/>
            <person name="Ohm R.A."/>
            <person name="Martin F."/>
            <person name="Silar P."/>
            <person name="Natvig D.O."/>
            <person name="Lalanne C."/>
            <person name="Gautier V."/>
            <person name="Ament-Velasquez S.L."/>
            <person name="Kruys A."/>
            <person name="Hutchinson M.I."/>
            <person name="Powell A.J."/>
            <person name="Barry K."/>
            <person name="Miller A.N."/>
            <person name="Grigoriev I.V."/>
            <person name="Debuchy R."/>
            <person name="Gladieux P."/>
            <person name="Hiltunen Thoren M."/>
            <person name="Johannesson H."/>
        </authorList>
    </citation>
    <scope>NUCLEOTIDE SEQUENCE</scope>
    <source>
        <strain evidence="2">PSN293</strain>
    </source>
</reference>
<feature type="chain" id="PRO_5042894268" description="Secreted protein" evidence="1">
    <location>
        <begin position="23"/>
        <end position="84"/>
    </location>
</feature>
<gene>
    <name evidence="2" type="ORF">QBC37DRAFT_122112</name>
</gene>
<name>A0AAN6YG99_9PEZI</name>
<dbReference type="Proteomes" id="UP001301769">
    <property type="component" value="Unassembled WGS sequence"/>
</dbReference>
<feature type="signal peptide" evidence="1">
    <location>
        <begin position="1"/>
        <end position="22"/>
    </location>
</feature>
<evidence type="ECO:0000256" key="1">
    <source>
        <dbReference type="SAM" id="SignalP"/>
    </source>
</evidence>
<keyword evidence="1" id="KW-0732">Signal</keyword>
<sequence>MGTWCFLRMGTHFLDLLVSVLSSVITHHSFKYNRLPPSWASLLSLASQDRKCYSPATSCPVTRFTDPNNVPYILQLLALQLIHC</sequence>
<organism evidence="2 3">
    <name type="scientific">Rhypophila decipiens</name>
    <dbReference type="NCBI Taxonomy" id="261697"/>
    <lineage>
        <taxon>Eukaryota</taxon>
        <taxon>Fungi</taxon>
        <taxon>Dikarya</taxon>
        <taxon>Ascomycota</taxon>
        <taxon>Pezizomycotina</taxon>
        <taxon>Sordariomycetes</taxon>
        <taxon>Sordariomycetidae</taxon>
        <taxon>Sordariales</taxon>
        <taxon>Naviculisporaceae</taxon>
        <taxon>Rhypophila</taxon>
    </lineage>
</organism>
<evidence type="ECO:0008006" key="4">
    <source>
        <dbReference type="Google" id="ProtNLM"/>
    </source>
</evidence>
<keyword evidence="3" id="KW-1185">Reference proteome</keyword>
<reference evidence="2" key="2">
    <citation type="submission" date="2023-05" db="EMBL/GenBank/DDBJ databases">
        <authorList>
            <consortium name="Lawrence Berkeley National Laboratory"/>
            <person name="Steindorff A."/>
            <person name="Hensen N."/>
            <person name="Bonometti L."/>
            <person name="Westerberg I."/>
            <person name="Brannstrom I.O."/>
            <person name="Guillou S."/>
            <person name="Cros-Aarteil S."/>
            <person name="Calhoun S."/>
            <person name="Haridas S."/>
            <person name="Kuo A."/>
            <person name="Mondo S."/>
            <person name="Pangilinan J."/>
            <person name="Riley R."/>
            <person name="Labutti K."/>
            <person name="Andreopoulos B."/>
            <person name="Lipzen A."/>
            <person name="Chen C."/>
            <person name="Yanf M."/>
            <person name="Daum C."/>
            <person name="Ng V."/>
            <person name="Clum A."/>
            <person name="Ohm R."/>
            <person name="Martin F."/>
            <person name="Silar P."/>
            <person name="Natvig D."/>
            <person name="Lalanne C."/>
            <person name="Gautier V."/>
            <person name="Ament-Velasquez S.L."/>
            <person name="Kruys A."/>
            <person name="Hutchinson M.I."/>
            <person name="Powell A.J."/>
            <person name="Barry K."/>
            <person name="Miller A.N."/>
            <person name="Grigoriev I.V."/>
            <person name="Debuchy R."/>
            <person name="Gladieux P."/>
            <person name="Thoren M.H."/>
            <person name="Johannesson H."/>
        </authorList>
    </citation>
    <scope>NUCLEOTIDE SEQUENCE</scope>
    <source>
        <strain evidence="2">PSN293</strain>
    </source>
</reference>
<evidence type="ECO:0000313" key="2">
    <source>
        <dbReference type="EMBL" id="KAK4215607.1"/>
    </source>
</evidence>
<accession>A0AAN6YG99</accession>
<evidence type="ECO:0000313" key="3">
    <source>
        <dbReference type="Proteomes" id="UP001301769"/>
    </source>
</evidence>